<keyword evidence="2" id="KW-0285">Flavoprotein</keyword>
<dbReference type="PRINTS" id="PR00368">
    <property type="entry name" value="FADPNR"/>
</dbReference>
<dbReference type="InterPro" id="IPR016156">
    <property type="entry name" value="FAD/NAD-linked_Rdtase_dimer_sf"/>
</dbReference>
<evidence type="ECO:0000256" key="3">
    <source>
        <dbReference type="ARBA" id="ARBA00022827"/>
    </source>
</evidence>
<dbReference type="RefSeq" id="WP_095641185.1">
    <property type="nucleotide sequence ID" value="NZ_NSJZ01000019.1"/>
</dbReference>
<dbReference type="InterPro" id="IPR036188">
    <property type="entry name" value="FAD/NAD-bd_sf"/>
</dbReference>
<dbReference type="PANTHER" id="PTHR43557:SF2">
    <property type="entry name" value="RIESKE DOMAIN-CONTAINING PROTEIN-RELATED"/>
    <property type="match status" value="1"/>
</dbReference>
<dbReference type="AlphaFoldDB" id="A0A2A2GGV4"/>
<keyword evidence="3" id="KW-0274">FAD</keyword>
<dbReference type="Gene3D" id="3.30.390.30">
    <property type="match status" value="1"/>
</dbReference>
<evidence type="ECO:0000256" key="4">
    <source>
        <dbReference type="ARBA" id="ARBA00023002"/>
    </source>
</evidence>
<evidence type="ECO:0000256" key="1">
    <source>
        <dbReference type="ARBA" id="ARBA00001974"/>
    </source>
</evidence>
<dbReference type="GO" id="GO:0016651">
    <property type="term" value="F:oxidoreductase activity, acting on NAD(P)H"/>
    <property type="evidence" value="ECO:0007669"/>
    <property type="project" value="TreeGrafter"/>
</dbReference>
<comment type="caution">
    <text evidence="7">The sequence shown here is derived from an EMBL/GenBank/DDBJ whole genome shotgun (WGS) entry which is preliminary data.</text>
</comment>
<sequence>MRNHTAALHPERAPLGNIVIVGAGHAGTQLAASLREEGFPGPVTLISREADAPYHKPPLSKSFMKDSGAPLQPLKGERFFHDHGIELRLGAEVTGIDRAARQVILSDGTRLPYGRLVLATGASARRLTIPGAGQGGVFHLRTAGDARAMRSALSGHGRVVVIGGGFIGLEAAAMLRARGHGVEVVELAPRLLGRAVSATTAMAVADDLARQGIVVRCRAGLDRLLGNGAVSGVRLEDGTELPADMVVVGIGAAPDDGLARQCGLACEGGIVTDGMLATADPFVFAIGDCAAFPQAQLNARTRVESVQNATDQARALARTLTGRPAAYDAVPWFWSDIGALKLQIAGLAPGSDEDIPVLSATGALRAVWRLAGGRLVAVETLNDPGIHMLARRLLAAGITPDRAAMAAGDKATLKSALDAVQGALV</sequence>
<dbReference type="SUPFAM" id="SSF55424">
    <property type="entry name" value="FAD/NAD-linked reductases, dimerisation (C-terminal) domain"/>
    <property type="match status" value="1"/>
</dbReference>
<dbReference type="Pfam" id="PF07992">
    <property type="entry name" value="Pyr_redox_2"/>
    <property type="match status" value="1"/>
</dbReference>
<reference evidence="7 8" key="1">
    <citation type="submission" date="2017-09" db="EMBL/GenBank/DDBJ databases">
        <title>Paracoccus alkalisoli sp. nov., isolated from saline alkaline soil.</title>
        <authorList>
            <person name="Dong X."/>
            <person name="Zhang G."/>
        </authorList>
    </citation>
    <scope>NUCLEOTIDE SEQUENCE [LARGE SCALE GENOMIC DNA]</scope>
    <source>
        <strain evidence="7 8">WN007</strain>
    </source>
</reference>
<dbReference type="SUPFAM" id="SSF51905">
    <property type="entry name" value="FAD/NAD(P)-binding domain"/>
    <property type="match status" value="2"/>
</dbReference>
<keyword evidence="4" id="KW-0560">Oxidoreductase</keyword>
<name>A0A2A2GGV4_9RHOB</name>
<dbReference type="Gene3D" id="3.50.50.60">
    <property type="entry name" value="FAD/NAD(P)-binding domain"/>
    <property type="match status" value="2"/>
</dbReference>
<dbReference type="InterPro" id="IPR028202">
    <property type="entry name" value="Reductase_C"/>
</dbReference>
<dbReference type="InterPro" id="IPR050446">
    <property type="entry name" value="FAD-oxidoreductase/Apoptosis"/>
</dbReference>
<keyword evidence="8" id="KW-1185">Reference proteome</keyword>
<evidence type="ECO:0000259" key="5">
    <source>
        <dbReference type="Pfam" id="PF07992"/>
    </source>
</evidence>
<dbReference type="InterPro" id="IPR023753">
    <property type="entry name" value="FAD/NAD-binding_dom"/>
</dbReference>
<dbReference type="EMBL" id="NSJZ01000019">
    <property type="protein sequence ID" value="PAU96157.1"/>
    <property type="molecule type" value="Genomic_DNA"/>
</dbReference>
<organism evidence="7 8">
    <name type="scientific">Paracoccus salipaludis</name>
    <dbReference type="NCBI Taxonomy" id="2032623"/>
    <lineage>
        <taxon>Bacteria</taxon>
        <taxon>Pseudomonadati</taxon>
        <taxon>Pseudomonadota</taxon>
        <taxon>Alphaproteobacteria</taxon>
        <taxon>Rhodobacterales</taxon>
        <taxon>Paracoccaceae</taxon>
        <taxon>Paracoccus</taxon>
    </lineage>
</organism>
<gene>
    <name evidence="7" type="ORF">CK240_15075</name>
</gene>
<evidence type="ECO:0000259" key="6">
    <source>
        <dbReference type="Pfam" id="PF14759"/>
    </source>
</evidence>
<comment type="cofactor">
    <cofactor evidence="1">
        <name>FAD</name>
        <dbReference type="ChEBI" id="CHEBI:57692"/>
    </cofactor>
</comment>
<dbReference type="Proteomes" id="UP000218023">
    <property type="component" value="Unassembled WGS sequence"/>
</dbReference>
<evidence type="ECO:0000256" key="2">
    <source>
        <dbReference type="ARBA" id="ARBA00022630"/>
    </source>
</evidence>
<dbReference type="Pfam" id="PF14759">
    <property type="entry name" value="Reductase_C"/>
    <property type="match status" value="1"/>
</dbReference>
<feature type="domain" description="FAD/NAD(P)-binding" evidence="5">
    <location>
        <begin position="17"/>
        <end position="313"/>
    </location>
</feature>
<dbReference type="OrthoDB" id="7809559at2"/>
<accession>A0A2A2GGV4</accession>
<dbReference type="PRINTS" id="PR00411">
    <property type="entry name" value="PNDRDTASEI"/>
</dbReference>
<feature type="domain" description="Reductase C-terminal" evidence="6">
    <location>
        <begin position="332"/>
        <end position="414"/>
    </location>
</feature>
<evidence type="ECO:0000313" key="8">
    <source>
        <dbReference type="Proteomes" id="UP000218023"/>
    </source>
</evidence>
<proteinExistence type="predicted"/>
<evidence type="ECO:0000313" key="7">
    <source>
        <dbReference type="EMBL" id="PAU96157.1"/>
    </source>
</evidence>
<dbReference type="PANTHER" id="PTHR43557">
    <property type="entry name" value="APOPTOSIS-INDUCING FACTOR 1"/>
    <property type="match status" value="1"/>
</dbReference>
<protein>
    <submittedName>
        <fullName evidence="7">Rubredoxin reductase</fullName>
    </submittedName>
</protein>
<dbReference type="GO" id="GO:0005737">
    <property type="term" value="C:cytoplasm"/>
    <property type="evidence" value="ECO:0007669"/>
    <property type="project" value="TreeGrafter"/>
</dbReference>